<comment type="caution">
    <text evidence="3">The sequence shown here is derived from an EMBL/GenBank/DDBJ whole genome shotgun (WGS) entry which is preliminary data.</text>
</comment>
<dbReference type="Pfam" id="PF01881">
    <property type="entry name" value="Cas_Cas6_C"/>
    <property type="match status" value="1"/>
</dbReference>
<keyword evidence="1" id="KW-0051">Antiviral defense</keyword>
<dbReference type="InterPro" id="IPR049435">
    <property type="entry name" value="Cas_Cas6_C"/>
</dbReference>
<dbReference type="AlphaFoldDB" id="A0A1Z5HV35"/>
<protein>
    <recommendedName>
        <fullName evidence="2">CRISPR associated protein Cas6 C-terminal domain-containing protein</fullName>
    </recommendedName>
</protein>
<dbReference type="Gene3D" id="3.30.70.1900">
    <property type="match status" value="1"/>
</dbReference>
<evidence type="ECO:0000313" key="3">
    <source>
        <dbReference type="EMBL" id="GAW93386.1"/>
    </source>
</evidence>
<sequence length="243" mass="27513">MRVSIILAPGEMKQYVIFPLDFRRYFISLIKSMLENSPLFNRFKQERPGYSPYVFSVNFQKIVNIDTRMQQMWVRPPVYLLFSTGLYEVMTALCNGAISLKGQDTILGLKLRHINLLPLKEIKSSPQVFKIRGHAVLRGRNGYIDAAESTVEELEEAINTHLLKQHEFLRQEYGQSLSPRIGKIKVIPSASSYHKGVCSHYGGRLTTLQGSIALDGPADSLQFLYNFGLGVRTGQGFGLLEVR</sequence>
<evidence type="ECO:0000313" key="4">
    <source>
        <dbReference type="Proteomes" id="UP000197032"/>
    </source>
</evidence>
<name>A0A1Z5HV35_9FIRM</name>
<proteinExistence type="predicted"/>
<dbReference type="PANTHER" id="PTHR36984:SF3">
    <property type="entry name" value="CRISPR-ASSOCIATED ENDORIBONUCLEASE CAS6"/>
    <property type="match status" value="1"/>
</dbReference>
<keyword evidence="4" id="KW-1185">Reference proteome</keyword>
<dbReference type="GO" id="GO:0051607">
    <property type="term" value="P:defense response to virus"/>
    <property type="evidence" value="ECO:0007669"/>
    <property type="project" value="UniProtKB-KW"/>
</dbReference>
<dbReference type="Gene3D" id="3.30.70.1890">
    <property type="match status" value="1"/>
</dbReference>
<dbReference type="Proteomes" id="UP000197032">
    <property type="component" value="Unassembled WGS sequence"/>
</dbReference>
<gene>
    <name evidence="3" type="ORF">KKC1_25200</name>
</gene>
<organism evidence="3 4">
    <name type="scientific">Calderihabitans maritimus</name>
    <dbReference type="NCBI Taxonomy" id="1246530"/>
    <lineage>
        <taxon>Bacteria</taxon>
        <taxon>Bacillati</taxon>
        <taxon>Bacillota</taxon>
        <taxon>Clostridia</taxon>
        <taxon>Neomoorellales</taxon>
        <taxon>Calderihabitantaceae</taxon>
        <taxon>Calderihabitans</taxon>
    </lineage>
</organism>
<dbReference type="EMBL" id="BDGJ01000126">
    <property type="protein sequence ID" value="GAW93386.1"/>
    <property type="molecule type" value="Genomic_DNA"/>
</dbReference>
<evidence type="ECO:0000259" key="2">
    <source>
        <dbReference type="Pfam" id="PF01881"/>
    </source>
</evidence>
<dbReference type="InterPro" id="IPR045747">
    <property type="entry name" value="CRISPR-assoc_prot_Cas6_N_sf"/>
</dbReference>
<dbReference type="GO" id="GO:0016788">
    <property type="term" value="F:hydrolase activity, acting on ester bonds"/>
    <property type="evidence" value="ECO:0007669"/>
    <property type="project" value="InterPro"/>
</dbReference>
<evidence type="ECO:0000256" key="1">
    <source>
        <dbReference type="ARBA" id="ARBA00023118"/>
    </source>
</evidence>
<dbReference type="PANTHER" id="PTHR36984">
    <property type="entry name" value="CRISPR-ASSOCIATED ENDORIBONUCLEASE CAS6 1"/>
    <property type="match status" value="1"/>
</dbReference>
<dbReference type="InterPro" id="IPR010156">
    <property type="entry name" value="CRISPR-assoc_prot_Cas6"/>
</dbReference>
<reference evidence="4" key="1">
    <citation type="journal article" date="2017" name="Appl. Environ. Microbiol.">
        <title>Genomic analysis of Calderihabitans maritimus KKC1, a thermophilic hydrogenogenic carboxydotrophic bacterium isolated from marine sediment.</title>
        <authorList>
            <person name="Omae K."/>
            <person name="Yoneda Y."/>
            <person name="Fukuyama Y."/>
            <person name="Yoshida T."/>
            <person name="Sako Y."/>
        </authorList>
    </citation>
    <scope>NUCLEOTIDE SEQUENCE [LARGE SCALE GENOMIC DNA]</scope>
    <source>
        <strain evidence="4">KKC1</strain>
    </source>
</reference>
<accession>A0A1Z5HV35</accession>
<feature type="domain" description="CRISPR associated protein Cas6 C-terminal" evidence="2">
    <location>
        <begin position="139"/>
        <end position="242"/>
    </location>
</feature>